<organism evidence="1 2">
    <name type="scientific">Vespula squamosa</name>
    <name type="common">Southern yellow jacket</name>
    <name type="synonym">Wasp</name>
    <dbReference type="NCBI Taxonomy" id="30214"/>
    <lineage>
        <taxon>Eukaryota</taxon>
        <taxon>Metazoa</taxon>
        <taxon>Ecdysozoa</taxon>
        <taxon>Arthropoda</taxon>
        <taxon>Hexapoda</taxon>
        <taxon>Insecta</taxon>
        <taxon>Pterygota</taxon>
        <taxon>Neoptera</taxon>
        <taxon>Endopterygota</taxon>
        <taxon>Hymenoptera</taxon>
        <taxon>Apocrita</taxon>
        <taxon>Aculeata</taxon>
        <taxon>Vespoidea</taxon>
        <taxon>Vespidae</taxon>
        <taxon>Vespinae</taxon>
        <taxon>Vespula</taxon>
    </lineage>
</organism>
<keyword evidence="2" id="KW-1185">Reference proteome</keyword>
<name>A0ABD2AVS4_VESSQ</name>
<sequence>MGSATAYTRIHGRTHTEQSISTLMADAALKSRIRMMFYAKYSFISRITKDRMYLIMDIVGVPVNPHTEQCDKGIA</sequence>
<evidence type="ECO:0000313" key="1">
    <source>
        <dbReference type="EMBL" id="KAL2724491.1"/>
    </source>
</evidence>
<comment type="caution">
    <text evidence="1">The sequence shown here is derived from an EMBL/GenBank/DDBJ whole genome shotgun (WGS) entry which is preliminary data.</text>
</comment>
<dbReference type="EMBL" id="JAUDFV010000139">
    <property type="protein sequence ID" value="KAL2724491.1"/>
    <property type="molecule type" value="Genomic_DNA"/>
</dbReference>
<protein>
    <submittedName>
        <fullName evidence="1">Uncharacterized protein</fullName>
    </submittedName>
</protein>
<dbReference type="Proteomes" id="UP001607302">
    <property type="component" value="Unassembled WGS sequence"/>
</dbReference>
<accession>A0ABD2AVS4</accession>
<dbReference type="AlphaFoldDB" id="A0ABD2AVS4"/>
<proteinExistence type="predicted"/>
<evidence type="ECO:0000313" key="2">
    <source>
        <dbReference type="Proteomes" id="UP001607302"/>
    </source>
</evidence>
<reference evidence="1 2" key="1">
    <citation type="journal article" date="2024" name="Ann. Entomol. Soc. Am.">
        <title>Genomic analyses of the southern and eastern yellowjacket wasps (Hymenoptera: Vespidae) reveal evolutionary signatures of social life.</title>
        <authorList>
            <person name="Catto M.A."/>
            <person name="Caine P.B."/>
            <person name="Orr S.E."/>
            <person name="Hunt B.G."/>
            <person name="Goodisman M.A.D."/>
        </authorList>
    </citation>
    <scope>NUCLEOTIDE SEQUENCE [LARGE SCALE GENOMIC DNA]</scope>
    <source>
        <strain evidence="1">233</strain>
        <tissue evidence="1">Head and thorax</tissue>
    </source>
</reference>
<gene>
    <name evidence="1" type="ORF">V1478_009004</name>
</gene>